<feature type="chain" id="PRO_5012170284" evidence="1">
    <location>
        <begin position="19"/>
        <end position="184"/>
    </location>
</feature>
<evidence type="ECO:0000256" key="1">
    <source>
        <dbReference type="SAM" id="SignalP"/>
    </source>
</evidence>
<proteinExistence type="predicted"/>
<keyword evidence="1" id="KW-0732">Signal</keyword>
<feature type="signal peptide" evidence="1">
    <location>
        <begin position="1"/>
        <end position="18"/>
    </location>
</feature>
<sequence length="184" mass="21042">MYCKLILPFCMLLSVVNAMYLVDYRQQMYPPVLQPYNIERQPYNLGLQPYNLGLQPYNLGLQPYNLGQQSIRQIQPPGRPWQYIQPSLPSAVQPEYVQPKVIDKTCDGCIITVNCGGKDCLPTKQSTIWIPPTREPIRLTLPPAPKAAWTFETRTTQTPKPTSRECRMCPCYAPQQCQMCPSCK</sequence>
<reference evidence="2" key="1">
    <citation type="submission" date="2016-07" db="EMBL/GenBank/DDBJ databases">
        <title>Homologues to the major microfilarial sheath proteins in Acanthocheilonema viteae and Onchocerca volvulus.</title>
        <authorList>
            <person name="Hirzmann J."/>
            <person name="Pantchev N."/>
            <person name="Zahner H."/>
        </authorList>
    </citation>
    <scope>NUCLEOTIDE SEQUENCE</scope>
</reference>
<gene>
    <name evidence="2" type="primary">shp1</name>
</gene>
<accession>A0A1Z1VUJ0</accession>
<name>A0A1Z1VUJ0_ACAVI</name>
<dbReference type="AlphaFoldDB" id="A0A1Z1VUJ0"/>
<protein>
    <submittedName>
        <fullName evidence="2">Eggshell/microfilarial sheath protein SHP1</fullName>
    </submittedName>
</protein>
<organism evidence="2">
    <name type="scientific">Acanthocheilonema viteae</name>
    <name type="common">Filarial nematode worm</name>
    <name type="synonym">Dipetalonema viteae</name>
    <dbReference type="NCBI Taxonomy" id="6277"/>
    <lineage>
        <taxon>Eukaryota</taxon>
        <taxon>Metazoa</taxon>
        <taxon>Ecdysozoa</taxon>
        <taxon>Nematoda</taxon>
        <taxon>Chromadorea</taxon>
        <taxon>Rhabditida</taxon>
        <taxon>Spirurina</taxon>
        <taxon>Spiruromorpha</taxon>
        <taxon>Filarioidea</taxon>
        <taxon>Onchocercidae</taxon>
        <taxon>Acanthocheilonema</taxon>
    </lineage>
</organism>
<dbReference type="EMBL" id="KX589486">
    <property type="protein sequence ID" value="ARX73830.1"/>
    <property type="molecule type" value="Genomic_DNA"/>
</dbReference>
<evidence type="ECO:0000313" key="2">
    <source>
        <dbReference type="EMBL" id="ARX73830.1"/>
    </source>
</evidence>